<evidence type="ECO:0000313" key="2">
    <source>
        <dbReference type="Proteomes" id="UP001151760"/>
    </source>
</evidence>
<organism evidence="1 2">
    <name type="scientific">Tanacetum coccineum</name>
    <dbReference type="NCBI Taxonomy" id="301880"/>
    <lineage>
        <taxon>Eukaryota</taxon>
        <taxon>Viridiplantae</taxon>
        <taxon>Streptophyta</taxon>
        <taxon>Embryophyta</taxon>
        <taxon>Tracheophyta</taxon>
        <taxon>Spermatophyta</taxon>
        <taxon>Magnoliopsida</taxon>
        <taxon>eudicotyledons</taxon>
        <taxon>Gunneridae</taxon>
        <taxon>Pentapetalae</taxon>
        <taxon>asterids</taxon>
        <taxon>campanulids</taxon>
        <taxon>Asterales</taxon>
        <taxon>Asteraceae</taxon>
        <taxon>Asteroideae</taxon>
        <taxon>Anthemideae</taxon>
        <taxon>Anthemidinae</taxon>
        <taxon>Tanacetum</taxon>
    </lineage>
</organism>
<sequence>MVTLELDYRVKVTSSWVLNHWRWSVWRSLGCFVVIQREVVSGDRIEGNDSSLKEGGGKLLSFCICCGNLWIERGGGGHGVWGRSEGALVGWVLCVVVGYLKFREVVDGEAMSASATLNVRDLVFLKSKLLNGGPL</sequence>
<proteinExistence type="predicted"/>
<evidence type="ECO:0000313" key="1">
    <source>
        <dbReference type="EMBL" id="GJT05763.1"/>
    </source>
</evidence>
<name>A0ABQ5AWZ9_9ASTR</name>
<reference evidence="1" key="1">
    <citation type="journal article" date="2022" name="Int. J. Mol. Sci.">
        <title>Draft Genome of Tanacetum Coccineum: Genomic Comparison of Closely Related Tanacetum-Family Plants.</title>
        <authorList>
            <person name="Yamashiro T."/>
            <person name="Shiraishi A."/>
            <person name="Nakayama K."/>
            <person name="Satake H."/>
        </authorList>
    </citation>
    <scope>NUCLEOTIDE SEQUENCE</scope>
</reference>
<comment type="caution">
    <text evidence="1">The sequence shown here is derived from an EMBL/GenBank/DDBJ whole genome shotgun (WGS) entry which is preliminary data.</text>
</comment>
<reference evidence="1" key="2">
    <citation type="submission" date="2022-01" db="EMBL/GenBank/DDBJ databases">
        <authorList>
            <person name="Yamashiro T."/>
            <person name="Shiraishi A."/>
            <person name="Satake H."/>
            <person name="Nakayama K."/>
        </authorList>
    </citation>
    <scope>NUCLEOTIDE SEQUENCE</scope>
</reference>
<protein>
    <submittedName>
        <fullName evidence="1">Uncharacterized protein</fullName>
    </submittedName>
</protein>
<gene>
    <name evidence="1" type="ORF">Tco_0840225</name>
</gene>
<accession>A0ABQ5AWZ9</accession>
<dbReference type="EMBL" id="BQNB010012613">
    <property type="protein sequence ID" value="GJT05763.1"/>
    <property type="molecule type" value="Genomic_DNA"/>
</dbReference>
<dbReference type="Proteomes" id="UP001151760">
    <property type="component" value="Unassembled WGS sequence"/>
</dbReference>
<keyword evidence="2" id="KW-1185">Reference proteome</keyword>